<dbReference type="GeneID" id="37175872"/>
<evidence type="ECO:0000256" key="1">
    <source>
        <dbReference type="SAM" id="MobiDB-lite"/>
    </source>
</evidence>
<dbReference type="InterPro" id="IPR026907">
    <property type="entry name" value="GCIP-like"/>
</dbReference>
<gene>
    <name evidence="4" type="ORF">BO86DRAFT_389608</name>
</gene>
<dbReference type="Pfam" id="PF13324">
    <property type="entry name" value="GCIP_N"/>
    <property type="match status" value="1"/>
</dbReference>
<feature type="chain" id="PRO_5035889347" description="Cyclin-D1-binding protein 1-like N-terminal domain-containing protein" evidence="2">
    <location>
        <begin position="25"/>
        <end position="381"/>
    </location>
</feature>
<evidence type="ECO:0000259" key="3">
    <source>
        <dbReference type="Pfam" id="PF13324"/>
    </source>
</evidence>
<evidence type="ECO:0000256" key="2">
    <source>
        <dbReference type="SAM" id="SignalP"/>
    </source>
</evidence>
<reference evidence="4 5" key="1">
    <citation type="submission" date="2018-02" db="EMBL/GenBank/DDBJ databases">
        <title>The genomes of Aspergillus section Nigri reveals drivers in fungal speciation.</title>
        <authorList>
            <consortium name="DOE Joint Genome Institute"/>
            <person name="Vesth T.C."/>
            <person name="Nybo J."/>
            <person name="Theobald S."/>
            <person name="Brandl J."/>
            <person name="Frisvad J.C."/>
            <person name="Nielsen K.F."/>
            <person name="Lyhne E.K."/>
            <person name="Kogle M.E."/>
            <person name="Kuo A."/>
            <person name="Riley R."/>
            <person name="Clum A."/>
            <person name="Nolan M."/>
            <person name="Lipzen A."/>
            <person name="Salamov A."/>
            <person name="Henrissat B."/>
            <person name="Wiebenga A."/>
            <person name="De vries R.P."/>
            <person name="Grigoriev I.V."/>
            <person name="Mortensen U.H."/>
            <person name="Andersen M.R."/>
            <person name="Baker S.E."/>
        </authorList>
    </citation>
    <scope>NUCLEOTIDE SEQUENCE [LARGE SCALE GENOMIC DNA]</scope>
    <source>
        <strain evidence="4 5">CBS 114.51</strain>
    </source>
</reference>
<name>A0A8T8X012_ASPJA</name>
<dbReference type="OrthoDB" id="4088536at2759"/>
<feature type="compositionally biased region" description="Acidic residues" evidence="1">
    <location>
        <begin position="243"/>
        <end position="252"/>
    </location>
</feature>
<dbReference type="InterPro" id="IPR049317">
    <property type="entry name" value="GCIP-like_N"/>
</dbReference>
<sequence>MAQKLHLTLTTTLTLLDQFQTAIATATTTTTTETTTTETTTTETTTTETITTKDALPLLSASSLSLKSQITKLSLVSITAPFTPTAAVPILTALNESVLPSLVTAALLITATDHTQAFQTEAHALTKLALTELSVLLHEVQGIATRRDGPTANKKKELAQPDKDAVTLAAARAWESCDALVDLAAKGVVGFVVRRVEQWRDLVRDAVGEIEEWDPDEEGDEFFDELLSDDDGDADTQNKKGEDEEDDDDEEESKALHAQKKSTLRVLKPIAQVYPAIVTHRLKRTADAVAEVRRLEALMENLQVIPELVDEIAGALYEADPDRSGRFLGQTKDRAVKALEVVKLPWQQGTTGEEKEDKFTTWVTTWLKVMDELSKSVFGSA</sequence>
<keyword evidence="5" id="KW-1185">Reference proteome</keyword>
<accession>A0A8T8X012</accession>
<dbReference type="Proteomes" id="UP000249497">
    <property type="component" value="Unassembled WGS sequence"/>
</dbReference>
<keyword evidence="2" id="KW-0732">Signal</keyword>
<dbReference type="PANTHER" id="PTHR15492">
    <property type="entry name" value="CYCLIN D1-BINDING PROTEIN 1"/>
    <property type="match status" value="1"/>
</dbReference>
<feature type="compositionally biased region" description="Acidic residues" evidence="1">
    <location>
        <begin position="222"/>
        <end position="234"/>
    </location>
</feature>
<dbReference type="RefSeq" id="XP_025527289.1">
    <property type="nucleotide sequence ID" value="XM_025672180.1"/>
</dbReference>
<feature type="domain" description="Cyclin-D1-binding protein 1-like N-terminal" evidence="3">
    <location>
        <begin position="63"/>
        <end position="215"/>
    </location>
</feature>
<proteinExistence type="predicted"/>
<dbReference type="EMBL" id="KZ824796">
    <property type="protein sequence ID" value="RAH81395.1"/>
    <property type="molecule type" value="Genomic_DNA"/>
</dbReference>
<feature type="signal peptide" evidence="2">
    <location>
        <begin position="1"/>
        <end position="24"/>
    </location>
</feature>
<dbReference type="GO" id="GO:0005634">
    <property type="term" value="C:nucleus"/>
    <property type="evidence" value="ECO:0007669"/>
    <property type="project" value="TreeGrafter"/>
</dbReference>
<dbReference type="Gene3D" id="1.20.1410.10">
    <property type="entry name" value="I/LWEQ domain"/>
    <property type="match status" value="1"/>
</dbReference>
<dbReference type="AlphaFoldDB" id="A0A8T8X012"/>
<evidence type="ECO:0000313" key="4">
    <source>
        <dbReference type="EMBL" id="RAH81395.1"/>
    </source>
</evidence>
<protein>
    <recommendedName>
        <fullName evidence="3">Cyclin-D1-binding protein 1-like N-terminal domain-containing protein</fullName>
    </recommendedName>
</protein>
<evidence type="ECO:0000313" key="5">
    <source>
        <dbReference type="Proteomes" id="UP000249497"/>
    </source>
</evidence>
<dbReference type="PANTHER" id="PTHR15492:SF1">
    <property type="entry name" value="CYCLIN-D1-BINDING PROTEIN 1"/>
    <property type="match status" value="1"/>
</dbReference>
<organism evidence="4 5">
    <name type="scientific">Aspergillus japonicus CBS 114.51</name>
    <dbReference type="NCBI Taxonomy" id="1448312"/>
    <lineage>
        <taxon>Eukaryota</taxon>
        <taxon>Fungi</taxon>
        <taxon>Dikarya</taxon>
        <taxon>Ascomycota</taxon>
        <taxon>Pezizomycotina</taxon>
        <taxon>Eurotiomycetes</taxon>
        <taxon>Eurotiomycetidae</taxon>
        <taxon>Eurotiales</taxon>
        <taxon>Aspergillaceae</taxon>
        <taxon>Aspergillus</taxon>
        <taxon>Aspergillus subgen. Circumdati</taxon>
    </lineage>
</organism>
<feature type="region of interest" description="Disordered" evidence="1">
    <location>
        <begin position="222"/>
        <end position="258"/>
    </location>
</feature>